<feature type="transmembrane region" description="Helical" evidence="1">
    <location>
        <begin position="336"/>
        <end position="355"/>
    </location>
</feature>
<name>A0A0G4K7W8_9SPIR</name>
<organism evidence="2 3">
    <name type="scientific">Brachyspira suanatina</name>
    <dbReference type="NCBI Taxonomy" id="381802"/>
    <lineage>
        <taxon>Bacteria</taxon>
        <taxon>Pseudomonadati</taxon>
        <taxon>Spirochaetota</taxon>
        <taxon>Spirochaetia</taxon>
        <taxon>Brachyspirales</taxon>
        <taxon>Brachyspiraceae</taxon>
        <taxon>Brachyspira</taxon>
    </lineage>
</organism>
<dbReference type="NCBIfam" id="TIGR04112">
    <property type="entry name" value="seleno_YedE"/>
    <property type="match status" value="1"/>
</dbReference>
<feature type="transmembrane region" description="Helical" evidence="1">
    <location>
        <begin position="91"/>
        <end position="114"/>
    </location>
</feature>
<feature type="transmembrane region" description="Helical" evidence="1">
    <location>
        <begin position="305"/>
        <end position="324"/>
    </location>
</feature>
<feature type="transmembrane region" description="Helical" evidence="1">
    <location>
        <begin position="272"/>
        <end position="293"/>
    </location>
</feature>
<dbReference type="InterPro" id="IPR007272">
    <property type="entry name" value="Sulf_transp_TsuA/YedE"/>
</dbReference>
<dbReference type="RefSeq" id="WP_048594953.1">
    <property type="nucleotide sequence ID" value="NZ_CVLB01000001.1"/>
</dbReference>
<dbReference type="Pfam" id="PF04143">
    <property type="entry name" value="Sulf_transp"/>
    <property type="match status" value="1"/>
</dbReference>
<dbReference type="Proteomes" id="UP000043763">
    <property type="component" value="Unassembled WGS sequence"/>
</dbReference>
<evidence type="ECO:0000256" key="1">
    <source>
        <dbReference type="SAM" id="Phobius"/>
    </source>
</evidence>
<protein>
    <submittedName>
        <fullName evidence="2">Membrane protein</fullName>
    </submittedName>
</protein>
<evidence type="ECO:0000313" key="2">
    <source>
        <dbReference type="EMBL" id="CRF33940.1"/>
    </source>
</evidence>
<proteinExistence type="predicted"/>
<gene>
    <name evidence="2" type="ORF">BRSU_1772</name>
</gene>
<feature type="transmembrane region" description="Helical" evidence="1">
    <location>
        <begin position="5"/>
        <end position="26"/>
    </location>
</feature>
<feature type="transmembrane region" description="Helical" evidence="1">
    <location>
        <begin position="126"/>
        <end position="143"/>
    </location>
</feature>
<evidence type="ECO:0000313" key="3">
    <source>
        <dbReference type="Proteomes" id="UP000043763"/>
    </source>
</evidence>
<keyword evidence="1" id="KW-1133">Transmembrane helix</keyword>
<feature type="transmembrane region" description="Helical" evidence="1">
    <location>
        <begin position="155"/>
        <end position="176"/>
    </location>
</feature>
<feature type="transmembrane region" description="Helical" evidence="1">
    <location>
        <begin position="236"/>
        <end position="260"/>
    </location>
</feature>
<dbReference type="OrthoDB" id="3190590at2"/>
<sequence>MNKNIFTSSIGVIIAGAIIGAIAAWLSVMGNPANMGICIACFTRDLAGAVGLHRAAAVQYIRPELIGLVIGASVSAILSKEFVPKGGSSPIIRFCLGFFAMIGALVFLGCPWRTLLRVAGGDINGIFGLIGIIIGGGIGVFFWKQNFSLGQPKAYKNKLVGFLPLVISIMLLILLLKQTKFSEGGPIFFSESGPGSMKAPVIVGLIASIVIGFIAQKSRFCTVGGLRDGIFMKDFHMTKGVIAFIVAAFIVNIITNRFSFSMENQPIAHTNILWNTVSMILTGLAFTLGTGCPGRQMIQSAEGNMDSFIFVIGMLVGAGFAHNFNLASSTSGPTTYGMGAVILGLVFCIIIGFTMKENTAN</sequence>
<dbReference type="AlphaFoldDB" id="A0A0G4K7W8"/>
<keyword evidence="1" id="KW-0472">Membrane</keyword>
<keyword evidence="1" id="KW-0812">Transmembrane</keyword>
<reference evidence="3" key="1">
    <citation type="submission" date="2015-04" db="EMBL/GenBank/DDBJ databases">
        <authorList>
            <person name="Mushtaq Mamoona"/>
        </authorList>
    </citation>
    <scope>NUCLEOTIDE SEQUENCE [LARGE SCALE GENOMIC DNA]</scope>
    <source>
        <strain evidence="3">AN4859/03</strain>
    </source>
</reference>
<accession>A0A0G4K7W8</accession>
<feature type="transmembrane region" description="Helical" evidence="1">
    <location>
        <begin position="196"/>
        <end position="215"/>
    </location>
</feature>
<dbReference type="EMBL" id="CVLB01000001">
    <property type="protein sequence ID" value="CRF33940.1"/>
    <property type="molecule type" value="Genomic_DNA"/>
</dbReference>
<dbReference type="InterPro" id="IPR026366">
    <property type="entry name" value="Seleno_YedE"/>
</dbReference>
<keyword evidence="3" id="KW-1185">Reference proteome</keyword>